<evidence type="ECO:0000313" key="2">
    <source>
        <dbReference type="EMBL" id="CAE6409081.1"/>
    </source>
</evidence>
<dbReference type="EMBL" id="CAJMWW010000060">
    <property type="protein sequence ID" value="CAE6409081.1"/>
    <property type="molecule type" value="Genomic_DNA"/>
</dbReference>
<evidence type="ECO:0000313" key="3">
    <source>
        <dbReference type="Proteomes" id="UP000663841"/>
    </source>
</evidence>
<evidence type="ECO:0000256" key="1">
    <source>
        <dbReference type="SAM" id="MobiDB-lite"/>
    </source>
</evidence>
<proteinExistence type="predicted"/>
<name>A0A8H2WWC1_9AGAM</name>
<reference evidence="2" key="1">
    <citation type="submission" date="2021-01" db="EMBL/GenBank/DDBJ databases">
        <authorList>
            <person name="Kaushik A."/>
        </authorList>
    </citation>
    <scope>NUCLEOTIDE SEQUENCE</scope>
    <source>
        <strain evidence="2">AG3-T5</strain>
    </source>
</reference>
<feature type="region of interest" description="Disordered" evidence="1">
    <location>
        <begin position="23"/>
        <end position="51"/>
    </location>
</feature>
<feature type="compositionally biased region" description="Basic residues" evidence="1">
    <location>
        <begin position="38"/>
        <end position="51"/>
    </location>
</feature>
<protein>
    <submittedName>
        <fullName evidence="2">Uncharacterized protein</fullName>
    </submittedName>
</protein>
<comment type="caution">
    <text evidence="2">The sequence shown here is derived from an EMBL/GenBank/DDBJ whole genome shotgun (WGS) entry which is preliminary data.</text>
</comment>
<accession>A0A8H2WWC1</accession>
<dbReference type="Proteomes" id="UP000663841">
    <property type="component" value="Unassembled WGS sequence"/>
</dbReference>
<gene>
    <name evidence="2" type="ORF">RDB_LOCUS20291</name>
</gene>
<sequence>MMSESIVICRRVLDRHTPVLHPNVNRPALTTGREPSSRPRHCNHDRRVQTRSRRITTDSSILLEDYPLAIIGGANFPAPDNADIGVPLGRRSSRSAFVPRDISQVIIAAISHISATPAICSSNSESFSIHEIRWRDTIGQVERGIGTFYYEDSVTKAMMRDSKHPADDEVLEVLEVVLCGRLL</sequence>
<organism evidence="2 3">
    <name type="scientific">Rhizoctonia solani</name>
    <dbReference type="NCBI Taxonomy" id="456999"/>
    <lineage>
        <taxon>Eukaryota</taxon>
        <taxon>Fungi</taxon>
        <taxon>Dikarya</taxon>
        <taxon>Basidiomycota</taxon>
        <taxon>Agaricomycotina</taxon>
        <taxon>Agaricomycetes</taxon>
        <taxon>Cantharellales</taxon>
        <taxon>Ceratobasidiaceae</taxon>
        <taxon>Rhizoctonia</taxon>
    </lineage>
</organism>
<dbReference type="AlphaFoldDB" id="A0A8H2WWC1"/>